<dbReference type="AlphaFoldDB" id="R4Z6X7"/>
<dbReference type="STRING" id="1229780.BN381_80256"/>
<evidence type="ECO:0000259" key="2">
    <source>
        <dbReference type="PROSITE" id="PS51272"/>
    </source>
</evidence>
<dbReference type="SUPFAM" id="SSF50985">
    <property type="entry name" value="RCC1/BLIP-II"/>
    <property type="match status" value="2"/>
</dbReference>
<organism evidence="3 4">
    <name type="scientific">Candidatus Neomicrothrix parvicella RN1</name>
    <dbReference type="NCBI Taxonomy" id="1229780"/>
    <lineage>
        <taxon>Bacteria</taxon>
        <taxon>Bacillati</taxon>
        <taxon>Actinomycetota</taxon>
        <taxon>Acidimicrobiia</taxon>
        <taxon>Acidimicrobiales</taxon>
        <taxon>Microthrixaceae</taxon>
        <taxon>Candidatus Neomicrothrix</taxon>
    </lineage>
</organism>
<dbReference type="Pfam" id="PF00415">
    <property type="entry name" value="RCC1"/>
    <property type="match status" value="5"/>
</dbReference>
<dbReference type="Pfam" id="PF00395">
    <property type="entry name" value="SLH"/>
    <property type="match status" value="3"/>
</dbReference>
<dbReference type="OrthoDB" id="9796385at2"/>
<keyword evidence="1" id="KW-0677">Repeat</keyword>
<feature type="domain" description="SLH" evidence="2">
    <location>
        <begin position="535"/>
        <end position="590"/>
    </location>
</feature>
<gene>
    <name evidence="3" type="ORF">BN381_80256</name>
</gene>
<feature type="domain" description="SLH" evidence="2">
    <location>
        <begin position="471"/>
        <end position="534"/>
    </location>
</feature>
<comment type="caution">
    <text evidence="3">The sequence shown here is derived from an EMBL/GenBank/DDBJ whole genome shotgun (WGS) entry which is preliminary data.</text>
</comment>
<dbReference type="GO" id="GO:0005737">
    <property type="term" value="C:cytoplasm"/>
    <property type="evidence" value="ECO:0007669"/>
    <property type="project" value="TreeGrafter"/>
</dbReference>
<evidence type="ECO:0000313" key="3">
    <source>
        <dbReference type="EMBL" id="CCM65726.1"/>
    </source>
</evidence>
<name>R4Z6X7_9ACTN</name>
<dbReference type="Gene3D" id="2.130.10.30">
    <property type="entry name" value="Regulator of chromosome condensation 1/beta-lactamase-inhibitor protein II"/>
    <property type="match status" value="2"/>
</dbReference>
<proteinExistence type="predicted"/>
<dbReference type="PROSITE" id="PS51272">
    <property type="entry name" value="SLH"/>
    <property type="match status" value="3"/>
</dbReference>
<dbReference type="InterPro" id="IPR000408">
    <property type="entry name" value="Reg_chr_condens"/>
</dbReference>
<dbReference type="eggNOG" id="COG1404">
    <property type="taxonomic scope" value="Bacteria"/>
</dbReference>
<dbReference type="PANTHER" id="PTHR45622:SF70">
    <property type="entry name" value="SECRETION-REGULATING GUANINE NUCLEOTIDE EXCHANGE FACTOR"/>
    <property type="match status" value="1"/>
</dbReference>
<dbReference type="PRINTS" id="PR00633">
    <property type="entry name" value="RCCNDNSATION"/>
</dbReference>
<dbReference type="EMBL" id="CANL01000078">
    <property type="protein sequence ID" value="CCM65726.1"/>
    <property type="molecule type" value="Genomic_DNA"/>
</dbReference>
<keyword evidence="4" id="KW-1185">Reference proteome</keyword>
<reference evidence="3 4" key="1">
    <citation type="journal article" date="2013" name="ISME J.">
        <title>Metabolic model for the filamentous 'Candidatus Microthrix parvicella' based on genomic and metagenomic analyses.</title>
        <authorList>
            <person name="Jon McIlroy S."/>
            <person name="Kristiansen R."/>
            <person name="Albertsen M."/>
            <person name="Michael Karst S."/>
            <person name="Rossetti S."/>
            <person name="Lund Nielsen J."/>
            <person name="Tandoi V."/>
            <person name="James Seviour R."/>
            <person name="Nielsen P.H."/>
        </authorList>
    </citation>
    <scope>NUCLEOTIDE SEQUENCE [LARGE SCALE GENOMIC DNA]</scope>
    <source>
        <strain evidence="3 4">RN1</strain>
    </source>
</reference>
<evidence type="ECO:0000313" key="4">
    <source>
        <dbReference type="Proteomes" id="UP000018291"/>
    </source>
</evidence>
<evidence type="ECO:0000256" key="1">
    <source>
        <dbReference type="ARBA" id="ARBA00022737"/>
    </source>
</evidence>
<dbReference type="Pfam" id="PF13540">
    <property type="entry name" value="RCC1_2"/>
    <property type="match status" value="1"/>
</dbReference>
<protein>
    <recommendedName>
        <fullName evidence="2">SLH domain-containing protein</fullName>
    </recommendedName>
</protein>
<accession>R4Z6X7</accession>
<dbReference type="HOGENOM" id="CLU_462092_0_0_11"/>
<sequence>MTTGTTPTAATLKGTSTVRARCGGALATLALVLGVLTGVVPGSSAGATGPPPLTGITQITSGAMHSCALLNSGSVRCWGDNGFGQLGNGTTRDASVPLAVAGITNAVAIDSASTSLSTCAVLATGGVRCWGRNHHGQLGNGTTTDSTTPVAVSNITGATSIAAGQDHTCVALSNGEARCWGWNNRGQLGNGTTTDTLVPATVTGLTGAAAVSAGGGHTCAALTDQSVRCWGSNAWGALGNGSSATDSKVPVMVSGISTATAISSGFAHTCATLTSGGVRCWGQNIDGQLGDGTTTDSTTPVAVSNITNATSVSGGYQHSCVRLADGGASCWGYNYAGLLGDGTTTDSTTPVTVSSLGSATKMAAGQSQSCALLSTGQGRCWGYNGSGQLGNGTIAASPLPTVVVGVCEAAPDPGFIDVSTGANYYNAVAWLVRAGITGGTAPGKYSPNAKVTRAQMAVFLWTNAAKPTPTAPHTFTDVPTNSYYSTAVSWLIEAGITGGTAPGKYSPNAKVTRAQMAVFLWTNAAKPTPTAPHTFTDVPTNSYYSTAVSWLIEAGITGGTAPGKYSPNAKVTRAQMAVFLKANTCGPTTA</sequence>
<dbReference type="Proteomes" id="UP000018291">
    <property type="component" value="Unassembled WGS sequence"/>
</dbReference>
<feature type="domain" description="SLH" evidence="2">
    <location>
        <begin position="411"/>
        <end position="469"/>
    </location>
</feature>
<dbReference type="InterPro" id="IPR001119">
    <property type="entry name" value="SLH_dom"/>
</dbReference>
<dbReference type="RefSeq" id="WP_012230714.1">
    <property type="nucleotide sequence ID" value="NZ_HG422565.1"/>
</dbReference>
<dbReference type="InterPro" id="IPR009091">
    <property type="entry name" value="RCC1/BLIP-II"/>
</dbReference>
<dbReference type="PANTHER" id="PTHR45622">
    <property type="entry name" value="UBIQUITIN-PROTEIN LIGASE E3A-RELATED"/>
    <property type="match status" value="1"/>
</dbReference>
<dbReference type="eggNOG" id="COG5184">
    <property type="taxonomic scope" value="Bacteria"/>
</dbReference>
<dbReference type="InterPro" id="IPR051709">
    <property type="entry name" value="Ub-ligase/GTPase-reg"/>
</dbReference>
<dbReference type="PROSITE" id="PS50012">
    <property type="entry name" value="RCC1_3"/>
    <property type="match status" value="6"/>
</dbReference>